<organism evidence="2 3">
    <name type="scientific">Brevundimonas subvibrioides (strain ATCC 15264 / DSM 4735 / LMG 14903 / NBRC 16000 / CB 81)</name>
    <name type="common">Caulobacter subvibrioides</name>
    <dbReference type="NCBI Taxonomy" id="633149"/>
    <lineage>
        <taxon>Bacteria</taxon>
        <taxon>Pseudomonadati</taxon>
        <taxon>Pseudomonadota</taxon>
        <taxon>Alphaproteobacteria</taxon>
        <taxon>Caulobacterales</taxon>
        <taxon>Caulobacteraceae</taxon>
        <taxon>Brevundimonas</taxon>
    </lineage>
</organism>
<proteinExistence type="predicted"/>
<protein>
    <submittedName>
        <fullName evidence="2">Uncharacterized protein</fullName>
    </submittedName>
</protein>
<reference evidence="3" key="1">
    <citation type="journal article" date="2011" name="J. Bacteriol.">
        <title>Genome sequences of eight morphologically diverse alphaproteobacteria.</title>
        <authorList>
            <consortium name="US DOE Joint Genome Institute"/>
            <person name="Brown P.J."/>
            <person name="Kysela D.T."/>
            <person name="Buechlein A."/>
            <person name="Hemmerich C."/>
            <person name="Brun Y.V."/>
        </authorList>
    </citation>
    <scope>NUCLEOTIDE SEQUENCE [LARGE SCALE GENOMIC DNA]</scope>
    <source>
        <strain evidence="3">ATCC 15264 / DSM 4735 / LMG 14903 / NBRC 16000 / CB 81</strain>
    </source>
</reference>
<dbReference type="BioCyc" id="BSUB633149:G1GM8-1733-MONOMER"/>
<feature type="signal peptide" evidence="1">
    <location>
        <begin position="1"/>
        <end position="16"/>
    </location>
</feature>
<dbReference type="RefSeq" id="WP_013269155.1">
    <property type="nucleotide sequence ID" value="NC_014375.1"/>
</dbReference>
<keyword evidence="3" id="KW-1185">Reference proteome</keyword>
<accession>D9QH87</accession>
<keyword evidence="1" id="KW-0732">Signal</keyword>
<dbReference type="STRING" id="633149.Bresu_1742"/>
<gene>
    <name evidence="2" type="ordered locus">Bresu_1742</name>
</gene>
<dbReference type="EMBL" id="CP002102">
    <property type="protein sequence ID" value="ADL01053.1"/>
    <property type="molecule type" value="Genomic_DNA"/>
</dbReference>
<dbReference type="AlphaFoldDB" id="D9QH87"/>
<dbReference type="KEGG" id="bsb:Bresu_1742"/>
<dbReference type="InParanoid" id="D9QH87"/>
<sequence length="297" mass="31849">MLIGLVAAFALGLAQAQDPEPTPLGDIIVNAPPNEARALGFIDRVAAPPSGRRLARWERSLCVSVAGLDAGYGQFIVDRVTAVGASVGLTPGRPGCSPDVLIIFTADPDAAAGRLIDEDMKTFRPVRYGATDRGEAALEQFHHSDAPVRWWHVSAPVSILTGEVMMGMDDGPAIMNAPNASRIGSNTREALQRAILIVDANQISQVSFGALGEYLGMVTLAQVEPDADLTGYQSVLNLFSGAAGQRITDWDQSYLQALYRTRGDQLRYVQQATDIAERMAERATRPETTPDSGESRN</sequence>
<dbReference type="HOGENOM" id="CLU_935886_0_0_5"/>
<evidence type="ECO:0000256" key="1">
    <source>
        <dbReference type="SAM" id="SignalP"/>
    </source>
</evidence>
<dbReference type="eggNOG" id="ENOG5033403">
    <property type="taxonomic scope" value="Bacteria"/>
</dbReference>
<name>D9QH87_BRESC</name>
<evidence type="ECO:0000313" key="3">
    <source>
        <dbReference type="Proteomes" id="UP000002696"/>
    </source>
</evidence>
<evidence type="ECO:0000313" key="2">
    <source>
        <dbReference type="EMBL" id="ADL01053.1"/>
    </source>
</evidence>
<feature type="chain" id="PRO_5003126964" evidence="1">
    <location>
        <begin position="17"/>
        <end position="297"/>
    </location>
</feature>
<dbReference type="OrthoDB" id="7218943at2"/>
<dbReference type="Proteomes" id="UP000002696">
    <property type="component" value="Chromosome"/>
</dbReference>